<dbReference type="SUPFAM" id="SSF52540">
    <property type="entry name" value="P-loop containing nucleoside triphosphate hydrolases"/>
    <property type="match status" value="1"/>
</dbReference>
<dbReference type="Gene3D" id="3.40.50.300">
    <property type="entry name" value="P-loop containing nucleotide triphosphate hydrolases"/>
    <property type="match status" value="1"/>
</dbReference>
<reference evidence="2 3" key="1">
    <citation type="submission" date="2016-08" db="EMBL/GenBank/DDBJ databases">
        <authorList>
            <person name="Seilhamer J.J."/>
        </authorList>
    </citation>
    <scope>NUCLEOTIDE SEQUENCE [LARGE SCALE GENOMIC DNA]</scope>
    <source>
        <strain evidence="2 3">HBR26</strain>
    </source>
</reference>
<feature type="domain" description="AAA+ ATPase" evidence="1">
    <location>
        <begin position="187"/>
        <end position="473"/>
    </location>
</feature>
<dbReference type="GO" id="GO:0005524">
    <property type="term" value="F:ATP binding"/>
    <property type="evidence" value="ECO:0007669"/>
    <property type="project" value="InterPro"/>
</dbReference>
<dbReference type="InterPro" id="IPR051396">
    <property type="entry name" value="Bact_Antivir_Def_Nuclease"/>
</dbReference>
<dbReference type="EMBL" id="FMAJ01000006">
    <property type="protein sequence ID" value="SCB59110.1"/>
    <property type="molecule type" value="Genomic_DNA"/>
</dbReference>
<gene>
    <name evidence="2" type="ORF">GA0061105_106156</name>
</gene>
<accession>A0A1C3Y3W8</accession>
<dbReference type="GO" id="GO:0016887">
    <property type="term" value="F:ATP hydrolysis activity"/>
    <property type="evidence" value="ECO:0007669"/>
    <property type="project" value="InterPro"/>
</dbReference>
<proteinExistence type="predicted"/>
<dbReference type="Pfam" id="PF13304">
    <property type="entry name" value="AAA_21"/>
    <property type="match status" value="1"/>
</dbReference>
<dbReference type="PANTHER" id="PTHR43581:SF2">
    <property type="entry name" value="EXCINUCLEASE ATPASE SUBUNIT"/>
    <property type="match status" value="1"/>
</dbReference>
<organism evidence="2 3">
    <name type="scientific">Rhizobium aethiopicum</name>
    <dbReference type="NCBI Taxonomy" id="1138170"/>
    <lineage>
        <taxon>Bacteria</taxon>
        <taxon>Pseudomonadati</taxon>
        <taxon>Pseudomonadota</taxon>
        <taxon>Alphaproteobacteria</taxon>
        <taxon>Hyphomicrobiales</taxon>
        <taxon>Rhizobiaceae</taxon>
        <taxon>Rhizobium/Agrobacterium group</taxon>
        <taxon>Rhizobium</taxon>
    </lineage>
</organism>
<dbReference type="InterPro" id="IPR027417">
    <property type="entry name" value="P-loop_NTPase"/>
</dbReference>
<dbReference type="PANTHER" id="PTHR43581">
    <property type="entry name" value="ATP/GTP PHOSPHATASE"/>
    <property type="match status" value="1"/>
</dbReference>
<protein>
    <submittedName>
        <fullName evidence="2">AAA domain-containing protein, putative AbiEii toxin, Type IV TA system</fullName>
    </submittedName>
</protein>
<evidence type="ECO:0000313" key="3">
    <source>
        <dbReference type="Proteomes" id="UP000198723"/>
    </source>
</evidence>
<dbReference type="STRING" id="1138170.GA0061105_106156"/>
<evidence type="ECO:0000313" key="2">
    <source>
        <dbReference type="EMBL" id="SCB59110.1"/>
    </source>
</evidence>
<evidence type="ECO:0000259" key="1">
    <source>
        <dbReference type="SMART" id="SM00382"/>
    </source>
</evidence>
<dbReference type="SMART" id="SM00382">
    <property type="entry name" value="AAA"/>
    <property type="match status" value="1"/>
</dbReference>
<dbReference type="InterPro" id="IPR003593">
    <property type="entry name" value="AAA+_ATPase"/>
</dbReference>
<dbReference type="InterPro" id="IPR003959">
    <property type="entry name" value="ATPase_AAA_core"/>
</dbReference>
<sequence length="506" mass="56822">MQILIYHRRRTVPQLDELKYPYVSLYQDNWDDFGWKCRFVATLHLTQEEELDLGPMRIASDDKGFRVSEFPTLLTTLPPRSASMGESIAYYRRIRGLKAKIRRQYLSLMSDLVARPVRRERIKNEALWEKCFMREASSRHALKRGGYYIGSHFEEVAPPKFAFEMILQGASGPHSMDLDFSHHNQLPNRTILLIGRNGTGKTTALATLAAGLMPPQVFNRTTLERLPEAHISPDVEISRLIAISYNVFDEFPLPRPAGEKAPRIDGVAYRSRGSYKYCGLRDNSGVITTNEVSQMLNEALEPVVQGDRMDILRSILSTFLNSSIATALTSEEDEERASAIAGLSAGQRLVVAIFSNIVGFIEEGSLLLIDEPETNLHPGLLSSFIAALNEALAEFDSYAVVASHSPILLQQVPGRFVRHFTRDGSDRPKIRPLEIESFGEDLGELTRRVLGLADPERDFTDVLRQLFEVRGSAEAVEALFDYPLGVPASAYLYALEEEFGQPEGIR</sequence>
<dbReference type="Proteomes" id="UP000198723">
    <property type="component" value="Unassembled WGS sequence"/>
</dbReference>
<name>A0A1C3Y3W8_9HYPH</name>
<dbReference type="AlphaFoldDB" id="A0A1C3Y3W8"/>